<evidence type="ECO:0000256" key="1">
    <source>
        <dbReference type="SAM" id="Phobius"/>
    </source>
</evidence>
<name>A0A7W9SQK9_ARMRO</name>
<dbReference type="RefSeq" id="WP_184195262.1">
    <property type="nucleotide sequence ID" value="NZ_JACHGW010000002.1"/>
</dbReference>
<dbReference type="EMBL" id="JACHGW010000002">
    <property type="protein sequence ID" value="MBB6050394.1"/>
    <property type="molecule type" value="Genomic_DNA"/>
</dbReference>
<evidence type="ECO:0000313" key="2">
    <source>
        <dbReference type="EMBL" id="MBB6050394.1"/>
    </source>
</evidence>
<comment type="caution">
    <text evidence="2">The sequence shown here is derived from an EMBL/GenBank/DDBJ whole genome shotgun (WGS) entry which is preliminary data.</text>
</comment>
<dbReference type="AlphaFoldDB" id="A0A7W9SQK9"/>
<protein>
    <submittedName>
        <fullName evidence="2">Uncharacterized protein</fullName>
    </submittedName>
</protein>
<reference evidence="2 3" key="1">
    <citation type="submission" date="2020-08" db="EMBL/GenBank/DDBJ databases">
        <title>Genomic Encyclopedia of Type Strains, Phase IV (KMG-IV): sequencing the most valuable type-strain genomes for metagenomic binning, comparative biology and taxonomic classification.</title>
        <authorList>
            <person name="Goeker M."/>
        </authorList>
    </citation>
    <scope>NUCLEOTIDE SEQUENCE [LARGE SCALE GENOMIC DNA]</scope>
    <source>
        <strain evidence="2 3">DSM 23562</strain>
    </source>
</reference>
<keyword evidence="1" id="KW-0812">Transmembrane</keyword>
<sequence length="171" mass="19499">MNWTWLWWGLAGIWWGASLIIFSAPAVSLGLAWILGVTCIGLAVLWFTRLVVALHQPERRQLLVKEAVVAILMAFVALSPILRSVRFLLSKPALNAYAKNPREAKNMMLGLYRFEGIYKTEYGWLFDLGDSGLVETSGFLYCPDSPPTDNPVAKHQHWYGPWYLQTIDRMR</sequence>
<organism evidence="2 3">
    <name type="scientific">Armatimonas rosea</name>
    <dbReference type="NCBI Taxonomy" id="685828"/>
    <lineage>
        <taxon>Bacteria</taxon>
        <taxon>Bacillati</taxon>
        <taxon>Armatimonadota</taxon>
        <taxon>Armatimonadia</taxon>
        <taxon>Armatimonadales</taxon>
        <taxon>Armatimonadaceae</taxon>
        <taxon>Armatimonas</taxon>
    </lineage>
</organism>
<keyword evidence="1" id="KW-1133">Transmembrane helix</keyword>
<feature type="transmembrane region" description="Helical" evidence="1">
    <location>
        <begin position="31"/>
        <end position="55"/>
    </location>
</feature>
<keyword evidence="3" id="KW-1185">Reference proteome</keyword>
<gene>
    <name evidence="2" type="ORF">HNQ39_002185</name>
</gene>
<keyword evidence="1" id="KW-0472">Membrane</keyword>
<feature type="transmembrane region" description="Helical" evidence="1">
    <location>
        <begin position="67"/>
        <end position="89"/>
    </location>
</feature>
<feature type="transmembrane region" description="Helical" evidence="1">
    <location>
        <begin position="6"/>
        <end position="24"/>
    </location>
</feature>
<accession>A0A7W9SQK9</accession>
<dbReference type="Proteomes" id="UP000520814">
    <property type="component" value="Unassembled WGS sequence"/>
</dbReference>
<proteinExistence type="predicted"/>
<evidence type="ECO:0000313" key="3">
    <source>
        <dbReference type="Proteomes" id="UP000520814"/>
    </source>
</evidence>